<dbReference type="KEGG" id="spzr:G5C33_02955"/>
<sequence length="396" mass="41166">MPEPLRIPRFRAMWAATIVSQFGTFIQVVATSWAMVQLEGSATMVSLVQTAANLPTMLFAVSAGALADIFSRRSVMLGAQFAMLLLSALLAALAALGALTPMLLLALTFLIGCGTAVHWPAWQASVGELVPRAQISSAVAANIVGNNVARSLGPAIGGAIVLVAGATLAFLANALSYLAIITVLWRWRPEKSERRHSGYWAVLAEGFRYGVTHRHTRALLIRAAMFSLSAAAIWGLMPVVAVRLDGGPDLLGILFGCFGVGAMGGAVAAVTLRDRFGAEAVLRGGIAIFLLAIAALGLTKSIPVAVIAHLAAGAGWVSTLSTFNVTLQLGTPRELVGRTIALYQTTTFGGLAIGSLIWGMAADRVGVGPALTISAICLALGLIAGTRLPLPRQQPL</sequence>
<dbReference type="Gene3D" id="1.20.1250.20">
    <property type="entry name" value="MFS general substrate transporter like domains"/>
    <property type="match status" value="1"/>
</dbReference>
<protein>
    <submittedName>
        <fullName evidence="9">MFS transporter</fullName>
    </submittedName>
</protein>
<dbReference type="PROSITE" id="PS50850">
    <property type="entry name" value="MFS"/>
    <property type="match status" value="1"/>
</dbReference>
<keyword evidence="3" id="KW-1003">Cell membrane</keyword>
<evidence type="ECO:0000256" key="1">
    <source>
        <dbReference type="ARBA" id="ARBA00004651"/>
    </source>
</evidence>
<proteinExistence type="predicted"/>
<dbReference type="CDD" id="cd06173">
    <property type="entry name" value="MFS_MefA_like"/>
    <property type="match status" value="1"/>
</dbReference>
<keyword evidence="2" id="KW-0813">Transport</keyword>
<evidence type="ECO:0000256" key="5">
    <source>
        <dbReference type="ARBA" id="ARBA00022989"/>
    </source>
</evidence>
<evidence type="ECO:0000313" key="10">
    <source>
        <dbReference type="Proteomes" id="UP000501568"/>
    </source>
</evidence>
<feature type="transmembrane region" description="Helical" evidence="7">
    <location>
        <begin position="155"/>
        <end position="185"/>
    </location>
</feature>
<dbReference type="GO" id="GO:0022857">
    <property type="term" value="F:transmembrane transporter activity"/>
    <property type="evidence" value="ECO:0007669"/>
    <property type="project" value="InterPro"/>
</dbReference>
<dbReference type="RefSeq" id="WP_165325851.1">
    <property type="nucleotide sequence ID" value="NZ_CP049109.1"/>
</dbReference>
<dbReference type="SUPFAM" id="SSF103473">
    <property type="entry name" value="MFS general substrate transporter"/>
    <property type="match status" value="1"/>
</dbReference>
<feature type="transmembrane region" description="Helical" evidence="7">
    <location>
        <begin position="47"/>
        <end position="70"/>
    </location>
</feature>
<dbReference type="AlphaFoldDB" id="A0A6G6Y1Q1"/>
<feature type="transmembrane region" description="Helical" evidence="7">
    <location>
        <begin position="223"/>
        <end position="244"/>
    </location>
</feature>
<keyword evidence="6 7" id="KW-0472">Membrane</keyword>
<dbReference type="PANTHER" id="PTHR23513:SF11">
    <property type="entry name" value="STAPHYLOFERRIN A TRANSPORTER"/>
    <property type="match status" value="1"/>
</dbReference>
<dbReference type="EMBL" id="CP049109">
    <property type="protein sequence ID" value="QIG78852.1"/>
    <property type="molecule type" value="Genomic_DNA"/>
</dbReference>
<feature type="transmembrane region" description="Helical" evidence="7">
    <location>
        <begin position="12"/>
        <end position="35"/>
    </location>
</feature>
<feature type="transmembrane region" description="Helical" evidence="7">
    <location>
        <begin position="339"/>
        <end position="361"/>
    </location>
</feature>
<keyword evidence="5 7" id="KW-1133">Transmembrane helix</keyword>
<dbReference type="InterPro" id="IPR036259">
    <property type="entry name" value="MFS_trans_sf"/>
</dbReference>
<evidence type="ECO:0000256" key="6">
    <source>
        <dbReference type="ARBA" id="ARBA00023136"/>
    </source>
</evidence>
<organism evidence="9 10">
    <name type="scientific">Stakelama tenebrarum</name>
    <dbReference type="NCBI Taxonomy" id="2711215"/>
    <lineage>
        <taxon>Bacteria</taxon>
        <taxon>Pseudomonadati</taxon>
        <taxon>Pseudomonadota</taxon>
        <taxon>Alphaproteobacteria</taxon>
        <taxon>Sphingomonadales</taxon>
        <taxon>Sphingomonadaceae</taxon>
        <taxon>Stakelama</taxon>
    </lineage>
</organism>
<feature type="transmembrane region" description="Helical" evidence="7">
    <location>
        <begin position="367"/>
        <end position="390"/>
    </location>
</feature>
<evidence type="ECO:0000313" key="9">
    <source>
        <dbReference type="EMBL" id="QIG78852.1"/>
    </source>
</evidence>
<accession>A0A6G6Y1Q1</accession>
<keyword evidence="4 7" id="KW-0812">Transmembrane</keyword>
<feature type="domain" description="Major facilitator superfamily (MFS) profile" evidence="8">
    <location>
        <begin position="1"/>
        <end position="393"/>
    </location>
</feature>
<evidence type="ECO:0000256" key="2">
    <source>
        <dbReference type="ARBA" id="ARBA00022448"/>
    </source>
</evidence>
<dbReference type="InterPro" id="IPR010290">
    <property type="entry name" value="TM_effector"/>
</dbReference>
<evidence type="ECO:0000259" key="8">
    <source>
        <dbReference type="PROSITE" id="PS50850"/>
    </source>
</evidence>
<dbReference type="PANTHER" id="PTHR23513">
    <property type="entry name" value="INTEGRAL MEMBRANE EFFLUX PROTEIN-RELATED"/>
    <property type="match status" value="1"/>
</dbReference>
<dbReference type="GO" id="GO:0005886">
    <property type="term" value="C:plasma membrane"/>
    <property type="evidence" value="ECO:0007669"/>
    <property type="project" value="UniProtKB-SubCell"/>
</dbReference>
<dbReference type="Proteomes" id="UP000501568">
    <property type="component" value="Chromosome"/>
</dbReference>
<evidence type="ECO:0000256" key="4">
    <source>
        <dbReference type="ARBA" id="ARBA00022692"/>
    </source>
</evidence>
<dbReference type="InterPro" id="IPR020846">
    <property type="entry name" value="MFS_dom"/>
</dbReference>
<feature type="transmembrane region" description="Helical" evidence="7">
    <location>
        <begin position="250"/>
        <end position="273"/>
    </location>
</feature>
<dbReference type="Pfam" id="PF05977">
    <property type="entry name" value="MFS_3"/>
    <property type="match status" value="1"/>
</dbReference>
<keyword evidence="10" id="KW-1185">Reference proteome</keyword>
<reference evidence="9 10" key="1">
    <citation type="submission" date="2020-02" db="EMBL/GenBank/DDBJ databases">
        <authorList>
            <person name="Zheng R.K."/>
            <person name="Sun C.M."/>
        </authorList>
    </citation>
    <scope>NUCLEOTIDE SEQUENCE [LARGE SCALE GENOMIC DNA]</scope>
    <source>
        <strain evidence="10">zrk23</strain>
    </source>
</reference>
<feature type="transmembrane region" description="Helical" evidence="7">
    <location>
        <begin position="82"/>
        <end position="111"/>
    </location>
</feature>
<feature type="transmembrane region" description="Helical" evidence="7">
    <location>
        <begin position="280"/>
        <end position="298"/>
    </location>
</feature>
<gene>
    <name evidence="9" type="ORF">G5C33_02955</name>
</gene>
<name>A0A6G6Y1Q1_9SPHN</name>
<evidence type="ECO:0000256" key="7">
    <source>
        <dbReference type="SAM" id="Phobius"/>
    </source>
</evidence>
<comment type="subcellular location">
    <subcellularLocation>
        <location evidence="1">Cell membrane</location>
        <topology evidence="1">Multi-pass membrane protein</topology>
    </subcellularLocation>
</comment>
<evidence type="ECO:0000256" key="3">
    <source>
        <dbReference type="ARBA" id="ARBA00022475"/>
    </source>
</evidence>